<dbReference type="InterPro" id="IPR009057">
    <property type="entry name" value="Homeodomain-like_sf"/>
</dbReference>
<feature type="domain" description="HTH myb-type" evidence="9">
    <location>
        <begin position="98"/>
        <end position="153"/>
    </location>
</feature>
<dbReference type="InterPro" id="IPR001005">
    <property type="entry name" value="SANT/Myb"/>
</dbReference>
<proteinExistence type="predicted"/>
<keyword evidence="5" id="KW-0804">Transcription</keyword>
<evidence type="ECO:0000313" key="10">
    <source>
        <dbReference type="Proteomes" id="UP001515500"/>
    </source>
</evidence>
<dbReference type="GO" id="GO:0000978">
    <property type="term" value="F:RNA polymerase II cis-regulatory region sequence-specific DNA binding"/>
    <property type="evidence" value="ECO:0007669"/>
    <property type="project" value="TreeGrafter"/>
</dbReference>
<gene>
    <name evidence="11" type="primary">LOC120282568</name>
</gene>
<dbReference type="PANTHER" id="PTHR45614:SF232">
    <property type="entry name" value="TRANSCRIPTION FACTOR MYB3R-2"/>
    <property type="match status" value="1"/>
</dbReference>
<feature type="domain" description="Myb-like" evidence="8">
    <location>
        <begin position="46"/>
        <end position="97"/>
    </location>
</feature>
<evidence type="ECO:0000259" key="8">
    <source>
        <dbReference type="PROSITE" id="PS50090"/>
    </source>
</evidence>
<dbReference type="FunFam" id="1.10.10.60:FF:000010">
    <property type="entry name" value="Transcriptional activator Myb isoform A"/>
    <property type="match status" value="1"/>
</dbReference>
<feature type="domain" description="Myb-like" evidence="8">
    <location>
        <begin position="98"/>
        <end position="149"/>
    </location>
</feature>
<keyword evidence="4" id="KW-0238">DNA-binding</keyword>
<dbReference type="GO" id="GO:0005634">
    <property type="term" value="C:nucleus"/>
    <property type="evidence" value="ECO:0007669"/>
    <property type="project" value="UniProtKB-SubCell"/>
</dbReference>
<organism evidence="10 11">
    <name type="scientific">Dioscorea cayennensis subsp. rotundata</name>
    <name type="common">White Guinea yam</name>
    <name type="synonym">Dioscorea rotundata</name>
    <dbReference type="NCBI Taxonomy" id="55577"/>
    <lineage>
        <taxon>Eukaryota</taxon>
        <taxon>Viridiplantae</taxon>
        <taxon>Streptophyta</taxon>
        <taxon>Embryophyta</taxon>
        <taxon>Tracheophyta</taxon>
        <taxon>Spermatophyta</taxon>
        <taxon>Magnoliopsida</taxon>
        <taxon>Liliopsida</taxon>
        <taxon>Dioscoreales</taxon>
        <taxon>Dioscoreaceae</taxon>
        <taxon>Dioscorea</taxon>
    </lineage>
</organism>
<dbReference type="Pfam" id="PF00249">
    <property type="entry name" value="Myb_DNA-binding"/>
    <property type="match status" value="3"/>
</dbReference>
<keyword evidence="10" id="KW-1185">Reference proteome</keyword>
<dbReference type="SMART" id="SM00717">
    <property type="entry name" value="SANT"/>
    <property type="match status" value="3"/>
</dbReference>
<feature type="domain" description="HTH myb-type" evidence="9">
    <location>
        <begin position="46"/>
        <end position="97"/>
    </location>
</feature>
<evidence type="ECO:0000256" key="3">
    <source>
        <dbReference type="ARBA" id="ARBA00023015"/>
    </source>
</evidence>
<feature type="domain" description="Myb-like" evidence="8">
    <location>
        <begin position="150"/>
        <end position="187"/>
    </location>
</feature>
<evidence type="ECO:0000256" key="4">
    <source>
        <dbReference type="ARBA" id="ARBA00023125"/>
    </source>
</evidence>
<evidence type="ECO:0000313" key="11">
    <source>
        <dbReference type="RefSeq" id="XP_039145371.1"/>
    </source>
</evidence>
<dbReference type="RefSeq" id="XP_039145371.1">
    <property type="nucleotide sequence ID" value="XM_039289437.1"/>
</dbReference>
<dbReference type="PROSITE" id="PS51294">
    <property type="entry name" value="HTH_MYB"/>
    <property type="match status" value="3"/>
</dbReference>
<dbReference type="CDD" id="cd00167">
    <property type="entry name" value="SANT"/>
    <property type="match status" value="3"/>
</dbReference>
<dbReference type="FunFam" id="1.10.10.60:FF:000016">
    <property type="entry name" value="Transcriptional activator Myb isoform A"/>
    <property type="match status" value="1"/>
</dbReference>
<sequence>MVEEVKKEHGKGEKVQGVVMTSWFPASDGSFEMKASALPGRGAGRTRRSTKGGWTDEEDDILATAVRRFNGKNWKKIAEYVPDRTDVQCLHRWQKVLNPDLVKGAWAKEEDDCIIKLVNKYGPKKWSLIAQSMPGRIGKQCRERWHNHLNPAIKKDAWTTEEETVLIHAHQLYGNKWAEMAKLLPGRYIISNAINFLQWNLFEIGLLCQILNHWNCSLKKRLPSILASGILDQTPGLASLDLNGHLPTSECQPVKPSQQQIKQFDRKRTINKSLVTPEACLDDQDLSLGFQDFGLQSIENSIAVGPENREITIEDSKRLKIEVEEIPLDDPKCIQIEAINFAKHLQCGGDKGPASYPNSFLYKDASPCRTDLLPHVTNLWRIEDSNHSGAADDSHVASVLQPKAQNFISNPFFSHSEFDRSFSNKMLESPKKLWRCEFVIKDENKKYKDKNISQTPTTVLSSYDKFCGGDQIIRTPVSLDNSTFCPLYCAPLQLAGNEISLVNSRKSDTDVHTKQKCSPVQCSTPSNLSLSLACVPTTPESILRSAAKTFKNIPSIMRKRGRESSKVLFPKNSPQARCEATKTDGSGDSSRRVANIENDKDNECVSHHYQRKNLFDLNKSDMLNGEPLLSYSSEQPLKSKHFSTTKCIEKKLEMEFDLEWDACSL</sequence>
<dbReference type="SUPFAM" id="SSF46689">
    <property type="entry name" value="Homeodomain-like"/>
    <property type="match status" value="2"/>
</dbReference>
<comment type="subcellular location">
    <subcellularLocation>
        <location evidence="1">Nucleus</location>
    </subcellularLocation>
</comment>
<reference evidence="11" key="2">
    <citation type="submission" date="2025-08" db="UniProtKB">
        <authorList>
            <consortium name="RefSeq"/>
        </authorList>
    </citation>
    <scope>IDENTIFICATION</scope>
</reference>
<dbReference type="GO" id="GO:0000981">
    <property type="term" value="F:DNA-binding transcription factor activity, RNA polymerase II-specific"/>
    <property type="evidence" value="ECO:0007669"/>
    <property type="project" value="TreeGrafter"/>
</dbReference>
<evidence type="ECO:0000256" key="6">
    <source>
        <dbReference type="ARBA" id="ARBA00023242"/>
    </source>
</evidence>
<accession>A0AB40CZC3</accession>
<evidence type="ECO:0000256" key="5">
    <source>
        <dbReference type="ARBA" id="ARBA00023163"/>
    </source>
</evidence>
<keyword evidence="6" id="KW-0539">Nucleus</keyword>
<evidence type="ECO:0000259" key="9">
    <source>
        <dbReference type="PROSITE" id="PS51294"/>
    </source>
</evidence>
<dbReference type="Gene3D" id="1.10.10.60">
    <property type="entry name" value="Homeodomain-like"/>
    <property type="match status" value="3"/>
</dbReference>
<reference evidence="10" key="1">
    <citation type="submission" date="2025-05" db="UniProtKB">
        <authorList>
            <consortium name="RefSeq"/>
        </authorList>
    </citation>
    <scope>NUCLEOTIDE SEQUENCE [LARGE SCALE GENOMIC DNA]</scope>
</reference>
<name>A0AB40CZC3_DIOCR</name>
<evidence type="ECO:0000256" key="1">
    <source>
        <dbReference type="ARBA" id="ARBA00004123"/>
    </source>
</evidence>
<dbReference type="InterPro" id="IPR050560">
    <property type="entry name" value="MYB_TF"/>
</dbReference>
<dbReference type="PROSITE" id="PS50090">
    <property type="entry name" value="MYB_LIKE"/>
    <property type="match status" value="3"/>
</dbReference>
<keyword evidence="3" id="KW-0805">Transcription regulation</keyword>
<feature type="domain" description="HTH myb-type" evidence="9">
    <location>
        <begin position="154"/>
        <end position="187"/>
    </location>
</feature>
<evidence type="ECO:0000256" key="7">
    <source>
        <dbReference type="SAM" id="MobiDB-lite"/>
    </source>
</evidence>
<dbReference type="PANTHER" id="PTHR45614">
    <property type="entry name" value="MYB PROTEIN-RELATED"/>
    <property type="match status" value="1"/>
</dbReference>
<feature type="region of interest" description="Disordered" evidence="7">
    <location>
        <begin position="35"/>
        <end position="54"/>
    </location>
</feature>
<dbReference type="AlphaFoldDB" id="A0AB40CZC3"/>
<keyword evidence="2" id="KW-0677">Repeat</keyword>
<dbReference type="GeneID" id="120282568"/>
<dbReference type="Proteomes" id="UP001515500">
    <property type="component" value="Chromosome 1"/>
</dbReference>
<protein>
    <submittedName>
        <fullName evidence="11">Uncharacterized protein LOC120282568</fullName>
    </submittedName>
</protein>
<evidence type="ECO:0000256" key="2">
    <source>
        <dbReference type="ARBA" id="ARBA00022737"/>
    </source>
</evidence>
<dbReference type="InterPro" id="IPR017930">
    <property type="entry name" value="Myb_dom"/>
</dbReference>